<organism evidence="1 2">
    <name type="scientific">Fusarium beomiforme</name>
    <dbReference type="NCBI Taxonomy" id="44412"/>
    <lineage>
        <taxon>Eukaryota</taxon>
        <taxon>Fungi</taxon>
        <taxon>Dikarya</taxon>
        <taxon>Ascomycota</taxon>
        <taxon>Pezizomycotina</taxon>
        <taxon>Sordariomycetes</taxon>
        <taxon>Hypocreomycetidae</taxon>
        <taxon>Hypocreales</taxon>
        <taxon>Nectriaceae</taxon>
        <taxon>Fusarium</taxon>
        <taxon>Fusarium burgessii species complex</taxon>
    </lineage>
</organism>
<dbReference type="EMBL" id="PVQB02000167">
    <property type="protein sequence ID" value="KAF4341960.1"/>
    <property type="molecule type" value="Genomic_DNA"/>
</dbReference>
<reference evidence="1" key="1">
    <citation type="journal article" date="2017" name="Mycologia">
        <title>Fusarium algeriense, sp. nov., a novel toxigenic crown rot pathogen of durum wheat from Algeria is nested in the Fusarium burgessii species complex.</title>
        <authorList>
            <person name="Laraba I."/>
            <person name="Keddad A."/>
            <person name="Boureghda H."/>
            <person name="Abdallah N."/>
            <person name="Vaughan M.M."/>
            <person name="Proctor R.H."/>
            <person name="Busman M."/>
            <person name="O'Donnell K."/>
        </authorList>
    </citation>
    <scope>NUCLEOTIDE SEQUENCE</scope>
    <source>
        <strain evidence="1">NRRL 25174</strain>
    </source>
</reference>
<evidence type="ECO:0000313" key="2">
    <source>
        <dbReference type="Proteomes" id="UP000730481"/>
    </source>
</evidence>
<reference evidence="1" key="2">
    <citation type="submission" date="2020-02" db="EMBL/GenBank/DDBJ databases">
        <title>Identification and distribution of gene clusters putatively required for synthesis of sphingolipid metabolism inhibitors in phylogenetically diverse species of the filamentous fungus Fusarium.</title>
        <authorList>
            <person name="Kim H.-S."/>
            <person name="Busman M."/>
            <person name="Brown D.W."/>
            <person name="Divon H."/>
            <person name="Uhlig S."/>
            <person name="Proctor R.H."/>
        </authorList>
    </citation>
    <scope>NUCLEOTIDE SEQUENCE</scope>
    <source>
        <strain evidence="1">NRRL 25174</strain>
    </source>
</reference>
<dbReference type="Proteomes" id="UP000730481">
    <property type="component" value="Unassembled WGS sequence"/>
</dbReference>
<dbReference type="OrthoDB" id="5086500at2759"/>
<gene>
    <name evidence="1" type="ORF">FBEOM_4126</name>
</gene>
<evidence type="ECO:0008006" key="3">
    <source>
        <dbReference type="Google" id="ProtNLM"/>
    </source>
</evidence>
<protein>
    <recommendedName>
        <fullName evidence="3">Fungal N-terminal domain-containing protein</fullName>
    </recommendedName>
</protein>
<dbReference type="AlphaFoldDB" id="A0A9P5ANI6"/>
<comment type="caution">
    <text evidence="1">The sequence shown here is derived from an EMBL/GenBank/DDBJ whole genome shotgun (WGS) entry which is preliminary data.</text>
</comment>
<keyword evidence="2" id="KW-1185">Reference proteome</keyword>
<proteinExistence type="predicted"/>
<sequence length="300" mass="34316">MSGAEILFGIGILCNAMQIITFGRDALQVCRHIRDGGTPDPKFHSYINDATKSYIEMNESLVRSKPLSREQQQIVDISELAHKNLEDLQHAFDQLAVSQSSRRGLRGKFRVVKSGVKTLLRAKDIESLQKTFDGYERLLQTDLLCRICSQGDATRLLQDATFRDFKTSLQYVITQLSKGNQNLSAILSQQAVEASKQAEEQHSRTQRVIGQYLYTTEENLKSYIAQATTPVRNINEHRLKNHDQLLASLRYPEMNSRKNQIHAQHHKTLPWLFENREIPKSGLEKMESETALHYQPGDTY</sequence>
<evidence type="ECO:0000313" key="1">
    <source>
        <dbReference type="EMBL" id="KAF4341960.1"/>
    </source>
</evidence>
<accession>A0A9P5ANI6</accession>
<name>A0A9P5ANI6_9HYPO</name>